<dbReference type="KEGG" id="panr:A7J50_3748"/>
<gene>
    <name evidence="2" type="ORF">A7J50_3748</name>
</gene>
<dbReference type="Proteomes" id="UP000077829">
    <property type="component" value="Chromosome"/>
</dbReference>
<organism evidence="2 3">
    <name type="scientific">Pseudomonas antarctica</name>
    <dbReference type="NCBI Taxonomy" id="219572"/>
    <lineage>
        <taxon>Bacteria</taxon>
        <taxon>Pseudomonadati</taxon>
        <taxon>Pseudomonadota</taxon>
        <taxon>Gammaproteobacteria</taxon>
        <taxon>Pseudomonadales</taxon>
        <taxon>Pseudomonadaceae</taxon>
        <taxon>Pseudomonas</taxon>
    </lineage>
</organism>
<evidence type="ECO:0000313" key="2">
    <source>
        <dbReference type="EMBL" id="ANF87121.1"/>
    </source>
</evidence>
<accession>A0A172Z417</accession>
<evidence type="ECO:0000313" key="3">
    <source>
        <dbReference type="Proteomes" id="UP000077829"/>
    </source>
</evidence>
<evidence type="ECO:0000256" key="1">
    <source>
        <dbReference type="SAM" id="MobiDB-lite"/>
    </source>
</evidence>
<reference evidence="2 3" key="1">
    <citation type="submission" date="2016-05" db="EMBL/GenBank/DDBJ databases">
        <title>Complete genome sequence of Pseudomonas antarctica PAMC 27494.</title>
        <authorList>
            <person name="Lee J."/>
        </authorList>
    </citation>
    <scope>NUCLEOTIDE SEQUENCE [LARGE SCALE GENOMIC DNA]</scope>
    <source>
        <strain evidence="2 3">PAMC 27494</strain>
    </source>
</reference>
<dbReference type="RefSeq" id="WP_064453148.1">
    <property type="nucleotide sequence ID" value="NZ_CP015600.1"/>
</dbReference>
<proteinExistence type="predicted"/>
<dbReference type="AlphaFoldDB" id="A0A172Z417"/>
<protein>
    <submittedName>
        <fullName evidence="2">Uncharacterized protein</fullName>
    </submittedName>
</protein>
<dbReference type="PATRIC" id="fig|219572.3.peg.3857"/>
<dbReference type="EMBL" id="CP015600">
    <property type="protein sequence ID" value="ANF87121.1"/>
    <property type="molecule type" value="Genomic_DNA"/>
</dbReference>
<name>A0A172Z417_9PSED</name>
<feature type="region of interest" description="Disordered" evidence="1">
    <location>
        <begin position="90"/>
        <end position="126"/>
    </location>
</feature>
<sequence>MNPTVLKALAHAFDRQFQAPEPKHKLIPPVLAGEPLPALVITGPINRVMELDGKRHSHVREFPIEKQGVVFDSHEFDQREDAYIEAMAIEKQTDQNNNSPRSGRQGAKQWREKQCWGSTKGTGFGI</sequence>